<dbReference type="EMBL" id="UINC01042403">
    <property type="protein sequence ID" value="SVB45002.1"/>
    <property type="molecule type" value="Genomic_DNA"/>
</dbReference>
<proteinExistence type="predicted"/>
<name>A0A382E3P3_9ZZZZ</name>
<evidence type="ECO:0000313" key="1">
    <source>
        <dbReference type="EMBL" id="SVB45002.1"/>
    </source>
</evidence>
<feature type="non-terminal residue" evidence="1">
    <location>
        <position position="74"/>
    </location>
</feature>
<organism evidence="1">
    <name type="scientific">marine metagenome</name>
    <dbReference type="NCBI Taxonomy" id="408172"/>
    <lineage>
        <taxon>unclassified sequences</taxon>
        <taxon>metagenomes</taxon>
        <taxon>ecological metagenomes</taxon>
    </lineage>
</organism>
<gene>
    <name evidence="1" type="ORF">METZ01_LOCUS197856</name>
</gene>
<reference evidence="1" key="1">
    <citation type="submission" date="2018-05" db="EMBL/GenBank/DDBJ databases">
        <authorList>
            <person name="Lanie J.A."/>
            <person name="Ng W.-L."/>
            <person name="Kazmierczak K.M."/>
            <person name="Andrzejewski T.M."/>
            <person name="Davidsen T.M."/>
            <person name="Wayne K.J."/>
            <person name="Tettelin H."/>
            <person name="Glass J.I."/>
            <person name="Rusch D."/>
            <person name="Podicherti R."/>
            <person name="Tsui H.-C.T."/>
            <person name="Winkler M.E."/>
        </authorList>
    </citation>
    <scope>NUCLEOTIDE SEQUENCE</scope>
</reference>
<protein>
    <submittedName>
        <fullName evidence="1">Uncharacterized protein</fullName>
    </submittedName>
</protein>
<sequence length="74" mass="8576">MLQFADIPYKYFPPKPNRLVAWLGEQGNKRFHLPGPMHLMESVQVENYQALKDINRQHGARLLLLPSHSTHSDP</sequence>
<dbReference type="AlphaFoldDB" id="A0A382E3P3"/>
<accession>A0A382E3P3</accession>